<gene>
    <name evidence="1" type="ORF">SAMN05444142_10946</name>
</gene>
<dbReference type="EMBL" id="FQZZ01000009">
    <property type="protein sequence ID" value="SHK77640.1"/>
    <property type="molecule type" value="Genomic_DNA"/>
</dbReference>
<proteinExistence type="predicted"/>
<reference evidence="1 2" key="1">
    <citation type="submission" date="2016-11" db="EMBL/GenBank/DDBJ databases">
        <authorList>
            <person name="Varghese N."/>
            <person name="Submissions S."/>
        </authorList>
    </citation>
    <scope>NUCLEOTIDE SEQUENCE [LARGE SCALE GENOMIC DNA]</scope>
    <source>
        <strain evidence="1 2">DSM 29620</strain>
    </source>
</reference>
<protein>
    <submittedName>
        <fullName evidence="1">Uncharacterized protein</fullName>
    </submittedName>
</protein>
<keyword evidence="2" id="KW-1185">Reference proteome</keyword>
<name>A0A1H0M4C1_9RHOB</name>
<organism evidence="1 2">
    <name type="scientific">Lutimaribacter pacificus</name>
    <dbReference type="NCBI Taxonomy" id="391948"/>
    <lineage>
        <taxon>Bacteria</taxon>
        <taxon>Pseudomonadati</taxon>
        <taxon>Pseudomonadota</taxon>
        <taxon>Alphaproteobacteria</taxon>
        <taxon>Rhodobacterales</taxon>
        <taxon>Roseobacteraceae</taxon>
        <taxon>Lutimaribacter</taxon>
    </lineage>
</organism>
<evidence type="ECO:0000313" key="1">
    <source>
        <dbReference type="EMBL" id="SHK77640.1"/>
    </source>
</evidence>
<dbReference type="AlphaFoldDB" id="A0A1H0M4C1"/>
<accession>A0A1H0M4C1</accession>
<dbReference type="Proteomes" id="UP000324252">
    <property type="component" value="Unassembled WGS sequence"/>
</dbReference>
<evidence type="ECO:0000313" key="2">
    <source>
        <dbReference type="Proteomes" id="UP000324252"/>
    </source>
</evidence>
<sequence>MSPVTISPARPVHHPYASVNWIRFVGSLRRICQQYLSPLSGPPG</sequence>